<comment type="function">
    <text evidence="8">Plays an important role in the de novo pathway of purine nucleotide biosynthesis. Catalyzes the first committed step in the biosynthesis of AMP from IMP.</text>
</comment>
<sequence length="480" mass="50279">MGFAVNATVIGSQLGDEGKGGIVDVFAGDADIVVRYQGGANAGHTVAHDGETYELRLLPSGVVQGAVGVLGNGCVVDLSVLFAELDALRERGISPDVRIDARAHVVLPYHRALDSIEETARGETGDTVGTTGNGIGPAYEDKAGRRGVRAGDLVASGPHDGQLDALVSRKRRLVEAITDGDAASIAVDGSDVTSSAADSTAPFDADAIAETLREWGERLDAENMVVDTGAFLTASHHDGKSIVFEGAQGTHIDVDHGTYPFVTSSNPTLGGAITGTGVDPSIVAGGHVIGVVKSYLSRVGNGPMPTELAERRADEVRELVGAFGTVTGRPRRIGWLDLPMLRHATRVNGFTGLAITHVDTLAEFDGLRLCTAYELDGERVETIPATRSAWERCEPIYESMATWAPQDWDAVAQTGYGAIPDAARTYLETVAEALDVPLVAVGVGPGREATVVLANPLDEARSLDRGSDTRPIVPRDESAT</sequence>
<evidence type="ECO:0000256" key="10">
    <source>
        <dbReference type="RuleBase" id="RU000520"/>
    </source>
</evidence>
<dbReference type="NCBIfam" id="TIGR00184">
    <property type="entry name" value="purA"/>
    <property type="match status" value="1"/>
</dbReference>
<name>M0BMQ0_9EURY</name>
<dbReference type="FunFam" id="3.90.170.10:FF:000001">
    <property type="entry name" value="Adenylosuccinate synthetase"/>
    <property type="match status" value="1"/>
</dbReference>
<protein>
    <recommendedName>
        <fullName evidence="8 10">Adenylosuccinate synthetase</fullName>
        <shortName evidence="8">AMPSase</shortName>
        <shortName evidence="8">AdSS</shortName>
        <ecNumber evidence="8 10">6.3.4.4</ecNumber>
    </recommendedName>
    <alternativeName>
        <fullName evidence="8">IMP--aspartate ligase</fullName>
    </alternativeName>
</protein>
<evidence type="ECO:0000256" key="6">
    <source>
        <dbReference type="ARBA" id="ARBA00022842"/>
    </source>
</evidence>
<dbReference type="Gene3D" id="1.10.300.10">
    <property type="entry name" value="Adenylosuccinate Synthetase, subunit A, domain 2"/>
    <property type="match status" value="1"/>
</dbReference>
<evidence type="ECO:0000256" key="11">
    <source>
        <dbReference type="SAM" id="MobiDB-lite"/>
    </source>
</evidence>
<feature type="binding site" evidence="8">
    <location>
        <begin position="15"/>
        <end position="21"/>
    </location>
    <ligand>
        <name>GTP</name>
        <dbReference type="ChEBI" id="CHEBI:37565"/>
    </ligand>
</feature>
<comment type="caution">
    <text evidence="12">The sequence shown here is derived from an EMBL/GenBank/DDBJ whole genome shotgun (WGS) entry which is preliminary data.</text>
</comment>
<keyword evidence="3 8" id="KW-0479">Metal-binding</keyword>
<dbReference type="GO" id="GO:0000287">
    <property type="term" value="F:magnesium ion binding"/>
    <property type="evidence" value="ECO:0007669"/>
    <property type="project" value="UniProtKB-UniRule"/>
</dbReference>
<feature type="binding site" evidence="8">
    <location>
        <position position="43"/>
    </location>
    <ligand>
        <name>Mg(2+)</name>
        <dbReference type="ChEBI" id="CHEBI:18420"/>
    </ligand>
</feature>
<keyword evidence="13" id="KW-1185">Reference proteome</keyword>
<evidence type="ECO:0000256" key="3">
    <source>
        <dbReference type="ARBA" id="ARBA00022723"/>
    </source>
</evidence>
<keyword evidence="5 8" id="KW-0658">Purine biosynthesis</keyword>
<reference evidence="12 13" key="1">
    <citation type="journal article" date="2014" name="PLoS Genet.">
        <title>Phylogenetically driven sequencing of extremely halophilic archaea reveals strategies for static and dynamic osmo-response.</title>
        <authorList>
            <person name="Becker E.A."/>
            <person name="Seitzer P.M."/>
            <person name="Tritt A."/>
            <person name="Larsen D."/>
            <person name="Krusor M."/>
            <person name="Yao A.I."/>
            <person name="Wu D."/>
            <person name="Madern D."/>
            <person name="Eisen J.A."/>
            <person name="Darling A.E."/>
            <person name="Facciotti M.T."/>
        </authorList>
    </citation>
    <scope>NUCLEOTIDE SEQUENCE [LARGE SCALE GENOMIC DNA]</scope>
    <source>
        <strain evidence="12 13">JCM 14624</strain>
    </source>
</reference>
<comment type="similarity">
    <text evidence="8 10">Belongs to the adenylosuccinate synthetase family.</text>
</comment>
<feature type="binding site" description="in other chain" evidence="8">
    <location>
        <begin position="41"/>
        <end position="44"/>
    </location>
    <ligand>
        <name>IMP</name>
        <dbReference type="ChEBI" id="CHEBI:58053"/>
        <note>ligand shared between dimeric partners</note>
    </ligand>
</feature>
<dbReference type="Gene3D" id="3.90.170.10">
    <property type="entry name" value="Adenylosuccinate Synthetase, subunit A, domain 3"/>
    <property type="match status" value="1"/>
</dbReference>
<feature type="binding site" evidence="8">
    <location>
        <position position="331"/>
    </location>
    <ligand>
        <name>GTP</name>
        <dbReference type="ChEBI" id="CHEBI:37565"/>
    </ligand>
</feature>
<keyword evidence="4 8" id="KW-0547">Nucleotide-binding</keyword>
<feature type="active site" description="Proton donor" evidence="8">
    <location>
        <position position="44"/>
    </location>
</feature>
<feature type="binding site" evidence="8">
    <location>
        <begin position="357"/>
        <end position="359"/>
    </location>
    <ligand>
        <name>GTP</name>
        <dbReference type="ChEBI" id="CHEBI:37565"/>
    </ligand>
</feature>
<dbReference type="Proteomes" id="UP000011560">
    <property type="component" value="Unassembled WGS sequence"/>
</dbReference>
<dbReference type="EC" id="6.3.4.4" evidence="8 10"/>
<dbReference type="InterPro" id="IPR018220">
    <property type="entry name" value="Adenylosuccin_syn_GTP-bd"/>
</dbReference>
<dbReference type="SMART" id="SM00788">
    <property type="entry name" value="Adenylsucc_synt"/>
    <property type="match status" value="1"/>
</dbReference>
<dbReference type="InterPro" id="IPR042109">
    <property type="entry name" value="Adenylosuccinate_synth_dom1"/>
</dbReference>
<comment type="cofactor">
    <cofactor evidence="8">
        <name>Mg(2+)</name>
        <dbReference type="ChEBI" id="CHEBI:18420"/>
    </cofactor>
    <text evidence="8">Binds 1 Mg(2+) ion per subunit.</text>
</comment>
<dbReference type="AlphaFoldDB" id="M0BMQ0"/>
<dbReference type="PROSITE" id="PS01266">
    <property type="entry name" value="ADENYLOSUCCIN_SYN_1"/>
    <property type="match status" value="1"/>
</dbReference>
<keyword evidence="6 8" id="KW-0460">Magnesium</keyword>
<dbReference type="GO" id="GO:0004019">
    <property type="term" value="F:adenylosuccinate synthase activity"/>
    <property type="evidence" value="ECO:0007669"/>
    <property type="project" value="UniProtKB-UniRule"/>
</dbReference>
<evidence type="ECO:0000256" key="5">
    <source>
        <dbReference type="ARBA" id="ARBA00022755"/>
    </source>
</evidence>
<keyword evidence="2 8" id="KW-0436">Ligase</keyword>
<feature type="binding site" description="in other chain" evidence="8">
    <location>
        <position position="329"/>
    </location>
    <ligand>
        <name>IMP</name>
        <dbReference type="ChEBI" id="CHEBI:58053"/>
        <note>ligand shared between dimeric partners</note>
    </ligand>
</feature>
<feature type="binding site" evidence="8">
    <location>
        <begin position="325"/>
        <end position="331"/>
    </location>
    <ligand>
        <name>substrate</name>
    </ligand>
</feature>
<dbReference type="InterPro" id="IPR033128">
    <property type="entry name" value="Adenylosuccin_syn_Lys_AS"/>
</dbReference>
<evidence type="ECO:0000256" key="2">
    <source>
        <dbReference type="ARBA" id="ARBA00022598"/>
    </source>
</evidence>
<feature type="region of interest" description="Disordered" evidence="11">
    <location>
        <begin position="121"/>
        <end position="141"/>
    </location>
</feature>
<keyword evidence="8" id="KW-0963">Cytoplasm</keyword>
<feature type="active site" evidence="9">
    <location>
        <position position="142"/>
    </location>
</feature>
<dbReference type="InterPro" id="IPR042110">
    <property type="entry name" value="Adenylosuccinate_synth_dom2"/>
</dbReference>
<dbReference type="PANTHER" id="PTHR11846:SF0">
    <property type="entry name" value="ADENYLOSUCCINATE SYNTHETASE"/>
    <property type="match status" value="1"/>
</dbReference>
<dbReference type="Gene3D" id="3.40.440.10">
    <property type="entry name" value="Adenylosuccinate Synthetase, subunit A, domain 1"/>
    <property type="match status" value="1"/>
</dbReference>
<dbReference type="InterPro" id="IPR027417">
    <property type="entry name" value="P-loop_NTPase"/>
</dbReference>
<organism evidence="12 13">
    <name type="scientific">Halovivax asiaticus JCM 14624</name>
    <dbReference type="NCBI Taxonomy" id="1227490"/>
    <lineage>
        <taxon>Archaea</taxon>
        <taxon>Methanobacteriati</taxon>
        <taxon>Methanobacteriota</taxon>
        <taxon>Stenosarchaea group</taxon>
        <taxon>Halobacteria</taxon>
        <taxon>Halobacteriales</taxon>
        <taxon>Natrialbaceae</taxon>
        <taxon>Halovivax</taxon>
    </lineage>
</organism>
<dbReference type="PATRIC" id="fig|1227490.4.peg.1797"/>
<dbReference type="InterPro" id="IPR042111">
    <property type="entry name" value="Adenylosuccinate_synth_dom3"/>
</dbReference>
<dbReference type="NCBIfam" id="NF002223">
    <property type="entry name" value="PRK01117.1"/>
    <property type="match status" value="1"/>
</dbReference>
<dbReference type="PROSITE" id="PS00513">
    <property type="entry name" value="ADENYLOSUCCIN_SYN_2"/>
    <property type="match status" value="1"/>
</dbReference>
<comment type="subcellular location">
    <subcellularLocation>
        <location evidence="8">Cytoplasm</location>
    </subcellularLocation>
</comment>
<dbReference type="GO" id="GO:0046040">
    <property type="term" value="P:IMP metabolic process"/>
    <property type="evidence" value="ECO:0007669"/>
    <property type="project" value="TreeGrafter"/>
</dbReference>
<evidence type="ECO:0000256" key="4">
    <source>
        <dbReference type="ARBA" id="ARBA00022741"/>
    </source>
</evidence>
<comment type="catalytic activity">
    <reaction evidence="8 10">
        <text>IMP + L-aspartate + GTP = N(6)-(1,2-dicarboxyethyl)-AMP + GDP + phosphate + 2 H(+)</text>
        <dbReference type="Rhea" id="RHEA:15753"/>
        <dbReference type="ChEBI" id="CHEBI:15378"/>
        <dbReference type="ChEBI" id="CHEBI:29991"/>
        <dbReference type="ChEBI" id="CHEBI:37565"/>
        <dbReference type="ChEBI" id="CHEBI:43474"/>
        <dbReference type="ChEBI" id="CHEBI:57567"/>
        <dbReference type="ChEBI" id="CHEBI:58053"/>
        <dbReference type="ChEBI" id="CHEBI:58189"/>
        <dbReference type="EC" id="6.3.4.4"/>
    </reaction>
</comment>
<feature type="binding site" evidence="8">
    <location>
        <position position="145"/>
    </location>
    <ligand>
        <name>IMP</name>
        <dbReference type="ChEBI" id="CHEBI:58053"/>
        <note>ligand shared between dimeric partners</note>
    </ligand>
</feature>
<dbReference type="EMBL" id="AOIQ01000014">
    <property type="protein sequence ID" value="ELZ10899.1"/>
    <property type="molecule type" value="Genomic_DNA"/>
</dbReference>
<feature type="binding site" evidence="8">
    <location>
        <begin position="43"/>
        <end position="45"/>
    </location>
    <ligand>
        <name>GTP</name>
        <dbReference type="ChEBI" id="CHEBI:37565"/>
    </ligand>
</feature>
<dbReference type="GO" id="GO:0005525">
    <property type="term" value="F:GTP binding"/>
    <property type="evidence" value="ECO:0007669"/>
    <property type="project" value="UniProtKB-UniRule"/>
</dbReference>
<evidence type="ECO:0000256" key="7">
    <source>
        <dbReference type="ARBA" id="ARBA00023134"/>
    </source>
</evidence>
<comment type="subunit">
    <text evidence="1 8">Homodimer.</text>
</comment>
<gene>
    <name evidence="8" type="primary">purA</name>
    <name evidence="12" type="ORF">C479_08808</name>
</gene>
<dbReference type="UniPathway" id="UPA00075">
    <property type="reaction ID" value="UER00335"/>
</dbReference>
<proteinExistence type="inferred from homology"/>
<dbReference type="PANTHER" id="PTHR11846">
    <property type="entry name" value="ADENYLOSUCCINATE SYNTHETASE"/>
    <property type="match status" value="1"/>
</dbReference>
<dbReference type="InterPro" id="IPR001114">
    <property type="entry name" value="Adenylosuccinate_synthetase"/>
</dbReference>
<feature type="active site" description="Proton acceptor" evidence="8">
    <location>
        <position position="16"/>
    </location>
</feature>
<feature type="binding site" description="in other chain" evidence="8">
    <location>
        <begin position="16"/>
        <end position="19"/>
    </location>
    <ligand>
        <name>IMP</name>
        <dbReference type="ChEBI" id="CHEBI:58053"/>
        <note>ligand shared between dimeric partners</note>
    </ligand>
</feature>
<dbReference type="GO" id="GO:0044208">
    <property type="term" value="P:'de novo' AMP biosynthetic process"/>
    <property type="evidence" value="ECO:0007669"/>
    <property type="project" value="UniProtKB-UniRule"/>
</dbReference>
<dbReference type="Pfam" id="PF00709">
    <property type="entry name" value="Adenylsucc_synt"/>
    <property type="match status" value="1"/>
</dbReference>
<dbReference type="STRING" id="1227490.C479_08808"/>
<feature type="binding site" description="in other chain" evidence="8">
    <location>
        <position position="248"/>
    </location>
    <ligand>
        <name>IMP</name>
        <dbReference type="ChEBI" id="CHEBI:58053"/>
        <note>ligand shared between dimeric partners</note>
    </ligand>
</feature>
<accession>M0BMQ0</accession>
<dbReference type="HAMAP" id="MF_00011">
    <property type="entry name" value="Adenylosucc_synth"/>
    <property type="match status" value="1"/>
</dbReference>
<evidence type="ECO:0000313" key="13">
    <source>
        <dbReference type="Proteomes" id="UP000011560"/>
    </source>
</evidence>
<feature type="binding site" description="in other chain" evidence="8">
    <location>
        <position position="131"/>
    </location>
    <ligand>
        <name>IMP</name>
        <dbReference type="ChEBI" id="CHEBI:58053"/>
        <note>ligand shared between dimeric partners</note>
    </ligand>
</feature>
<evidence type="ECO:0000256" key="1">
    <source>
        <dbReference type="ARBA" id="ARBA00011738"/>
    </source>
</evidence>
<keyword evidence="7 8" id="KW-0342">GTP-binding</keyword>
<feature type="binding site" evidence="8">
    <location>
        <begin position="442"/>
        <end position="444"/>
    </location>
    <ligand>
        <name>GTP</name>
        <dbReference type="ChEBI" id="CHEBI:37565"/>
    </ligand>
</feature>
<dbReference type="SUPFAM" id="SSF52540">
    <property type="entry name" value="P-loop containing nucleoside triphosphate hydrolases"/>
    <property type="match status" value="1"/>
</dbReference>
<dbReference type="CDD" id="cd03108">
    <property type="entry name" value="AdSS"/>
    <property type="match status" value="1"/>
</dbReference>
<feature type="binding site" description="in other chain" evidence="8">
    <location>
        <position position="263"/>
    </location>
    <ligand>
        <name>IMP</name>
        <dbReference type="ChEBI" id="CHEBI:58053"/>
        <note>ligand shared between dimeric partners</note>
    </ligand>
</feature>
<comment type="pathway">
    <text evidence="8 10">Purine metabolism; AMP biosynthesis via de novo pathway; AMP from IMP: step 1/2.</text>
</comment>
<feature type="binding site" evidence="8">
    <location>
        <position position="16"/>
    </location>
    <ligand>
        <name>Mg(2+)</name>
        <dbReference type="ChEBI" id="CHEBI:18420"/>
    </ligand>
</feature>
<dbReference type="GO" id="GO:0005737">
    <property type="term" value="C:cytoplasm"/>
    <property type="evidence" value="ECO:0007669"/>
    <property type="project" value="UniProtKB-SubCell"/>
</dbReference>
<evidence type="ECO:0000313" key="12">
    <source>
        <dbReference type="EMBL" id="ELZ10899.1"/>
    </source>
</evidence>
<evidence type="ECO:0000256" key="9">
    <source>
        <dbReference type="PROSITE-ProRule" id="PRU10134"/>
    </source>
</evidence>
<evidence type="ECO:0000256" key="8">
    <source>
        <dbReference type="HAMAP-Rule" id="MF_00011"/>
    </source>
</evidence>